<evidence type="ECO:0000313" key="1">
    <source>
        <dbReference type="EMBL" id="KAF2181971.1"/>
    </source>
</evidence>
<reference evidence="1" key="1">
    <citation type="journal article" date="2020" name="Stud. Mycol.">
        <title>101 Dothideomycetes genomes: a test case for predicting lifestyles and emergence of pathogens.</title>
        <authorList>
            <person name="Haridas S."/>
            <person name="Albert R."/>
            <person name="Binder M."/>
            <person name="Bloem J."/>
            <person name="Labutti K."/>
            <person name="Salamov A."/>
            <person name="Andreopoulos B."/>
            <person name="Baker S."/>
            <person name="Barry K."/>
            <person name="Bills G."/>
            <person name="Bluhm B."/>
            <person name="Cannon C."/>
            <person name="Castanera R."/>
            <person name="Culley D."/>
            <person name="Daum C."/>
            <person name="Ezra D."/>
            <person name="Gonzalez J."/>
            <person name="Henrissat B."/>
            <person name="Kuo A."/>
            <person name="Liang C."/>
            <person name="Lipzen A."/>
            <person name="Lutzoni F."/>
            <person name="Magnuson J."/>
            <person name="Mondo S."/>
            <person name="Nolan M."/>
            <person name="Ohm R."/>
            <person name="Pangilinan J."/>
            <person name="Park H.-J."/>
            <person name="Ramirez L."/>
            <person name="Alfaro M."/>
            <person name="Sun H."/>
            <person name="Tritt A."/>
            <person name="Yoshinaga Y."/>
            <person name="Zwiers L.-H."/>
            <person name="Turgeon B."/>
            <person name="Goodwin S."/>
            <person name="Spatafora J."/>
            <person name="Crous P."/>
            <person name="Grigoriev I."/>
        </authorList>
    </citation>
    <scope>NUCLEOTIDE SEQUENCE</scope>
    <source>
        <strain evidence="1">CBS 207.26</strain>
    </source>
</reference>
<dbReference type="EMBL" id="ML994650">
    <property type="protein sequence ID" value="KAF2181971.1"/>
    <property type="molecule type" value="Genomic_DNA"/>
</dbReference>
<dbReference type="OrthoDB" id="10252740at2759"/>
<name>A0A6A6DR07_9PEZI</name>
<evidence type="ECO:0000313" key="2">
    <source>
        <dbReference type="Proteomes" id="UP000800200"/>
    </source>
</evidence>
<accession>A0A6A6DR07</accession>
<gene>
    <name evidence="1" type="ORF">K469DRAFT_790679</name>
</gene>
<sequence length="236" mass="26594">MTMYEYQIPGPSTGRSKRKTKSFFKIAIKGMSFLKIGEGNFATDYSPTIVSWQNLHESIQGYPCKGDGRSGGSEWGPITFTVGQSRKTGKDIVLTVQFQLLRKVEFNKFRGLLADEKEMPSKSLWTISGYFYTVKLGIGRILLNVNVATGALFRPIKVTEFVSDKETFSGHVKTICESSEDSATDPGVNSMENLRRCELRAVNLGTREDKSWFAPDHLLIVEYRLYRRPVPAHMTS</sequence>
<dbReference type="Proteomes" id="UP000800200">
    <property type="component" value="Unassembled WGS sequence"/>
</dbReference>
<dbReference type="AlphaFoldDB" id="A0A6A6DR07"/>
<organism evidence="1 2">
    <name type="scientific">Zopfia rhizophila CBS 207.26</name>
    <dbReference type="NCBI Taxonomy" id="1314779"/>
    <lineage>
        <taxon>Eukaryota</taxon>
        <taxon>Fungi</taxon>
        <taxon>Dikarya</taxon>
        <taxon>Ascomycota</taxon>
        <taxon>Pezizomycotina</taxon>
        <taxon>Dothideomycetes</taxon>
        <taxon>Dothideomycetes incertae sedis</taxon>
        <taxon>Zopfiaceae</taxon>
        <taxon>Zopfia</taxon>
    </lineage>
</organism>
<proteinExistence type="predicted"/>
<keyword evidence="2" id="KW-1185">Reference proteome</keyword>
<protein>
    <submittedName>
        <fullName evidence="1">Uncharacterized protein</fullName>
    </submittedName>
</protein>